<dbReference type="Gene3D" id="3.90.1150.200">
    <property type="match status" value="1"/>
</dbReference>
<comment type="caution">
    <text evidence="2">The sequence shown here is derived from an EMBL/GenBank/DDBJ whole genome shotgun (WGS) entry which is preliminary data.</text>
</comment>
<keyword evidence="3" id="KW-1185">Reference proteome</keyword>
<gene>
    <name evidence="2" type="ORF">AB3X52_08335</name>
</gene>
<dbReference type="Proteomes" id="UP001556631">
    <property type="component" value="Unassembled WGS sequence"/>
</dbReference>
<dbReference type="InterPro" id="IPR014922">
    <property type="entry name" value="YdhG-like"/>
</dbReference>
<feature type="domain" description="YdhG-like" evidence="1">
    <location>
        <begin position="21"/>
        <end position="113"/>
    </location>
</feature>
<dbReference type="EMBL" id="JBFPJR010000011">
    <property type="protein sequence ID" value="MEX0427623.1"/>
    <property type="molecule type" value="Genomic_DNA"/>
</dbReference>
<evidence type="ECO:0000259" key="1">
    <source>
        <dbReference type="Pfam" id="PF08818"/>
    </source>
</evidence>
<protein>
    <submittedName>
        <fullName evidence="2">Iron chaperone</fullName>
    </submittedName>
</protein>
<reference evidence="2 3" key="1">
    <citation type="submission" date="2024-07" db="EMBL/GenBank/DDBJ databases">
        <authorList>
            <person name="Lee S."/>
            <person name="Kang M."/>
        </authorList>
    </citation>
    <scope>NUCLEOTIDE SEQUENCE [LARGE SCALE GENOMIC DNA]</scope>
    <source>
        <strain evidence="2 3">DS6</strain>
    </source>
</reference>
<organism evidence="2 3">
    <name type="scientific">Nocardioides eburneus</name>
    <dbReference type="NCBI Taxonomy" id="3231482"/>
    <lineage>
        <taxon>Bacteria</taxon>
        <taxon>Bacillati</taxon>
        <taxon>Actinomycetota</taxon>
        <taxon>Actinomycetes</taxon>
        <taxon>Propionibacteriales</taxon>
        <taxon>Nocardioidaceae</taxon>
        <taxon>Nocardioides</taxon>
    </lineage>
</organism>
<dbReference type="RefSeq" id="WP_367993185.1">
    <property type="nucleotide sequence ID" value="NZ_JBFPJR010000011.1"/>
</dbReference>
<accession>A0ABV3T033</accession>
<evidence type="ECO:0000313" key="3">
    <source>
        <dbReference type="Proteomes" id="UP001556631"/>
    </source>
</evidence>
<dbReference type="Pfam" id="PF08818">
    <property type="entry name" value="DUF1801"/>
    <property type="match status" value="1"/>
</dbReference>
<name>A0ABV3T033_9ACTN</name>
<sequence>MPMPKRVDVDDYYRQLPEVARPHLERLRELSRAAAPDLVETLHWNTPVYLQDGVRLWMLQSFKQHCSLRFPTHQFGLHREEVEAAGYETGEGFIKLPYDRELPEELCARLMTYRLDEFAETGSVWSGR</sequence>
<evidence type="ECO:0000313" key="2">
    <source>
        <dbReference type="EMBL" id="MEX0427623.1"/>
    </source>
</evidence>
<dbReference type="SUPFAM" id="SSF159888">
    <property type="entry name" value="YdhG-like"/>
    <property type="match status" value="1"/>
</dbReference>
<proteinExistence type="predicted"/>